<keyword evidence="3" id="KW-1185">Reference proteome</keyword>
<protein>
    <submittedName>
        <fullName evidence="2">DUF4365 domain-containing protein</fullName>
    </submittedName>
</protein>
<sequence>MRAPVVVSGPSYPELRWTTREGRRIAPWGGTTTRGLGLPDPAGLRRALRCPSRSADRMPQRSVQQRAGFRGEAFVDKAVSDAGHVWNDTKRDFAIDGQIEFVDADREVTGVAVLAQVKGTEVGFRGATETEFKFTCKADHIAYWLRLGRPVVLICVDLRFQQAWWKRVDTWFADPERKARRVVQFDKAADRFDLDAFSQLSALGVPAGEPLPRLEGSEQLVSNLLTIEGFAPLIYEASTPCRDRGDAWERMRSNGNQFESGFVLAAGRIFSLCRLDEGPLAVLCDGPVTSIPTQNWATTEDPDLQRRFVSLLNFTLRSAHHPELVWHPTKKVVYMQAPPDRSSRKIKGRYRGSRGRTFFTPYFGKDDTTKITFCRHYAASLYFRRWSEQWFLEINPTYHFTIDGRRDSLYDAEYIQKIKRLERNNAVYQLVRAWADYLQGDDTLFRSRDERIRFGQLLKLDCDAAIDESVWIPQEPAPKPSVNGLAEGLWELPQ</sequence>
<evidence type="ECO:0000259" key="1">
    <source>
        <dbReference type="Pfam" id="PF14280"/>
    </source>
</evidence>
<dbReference type="Proteomes" id="UP000280197">
    <property type="component" value="Chromosome"/>
</dbReference>
<accession>A0A3S9IEK3</accession>
<proteinExistence type="predicted"/>
<dbReference type="KEGG" id="saqu:EJC51_46045"/>
<feature type="domain" description="DUF4365" evidence="1">
    <location>
        <begin position="71"/>
        <end position="201"/>
    </location>
</feature>
<evidence type="ECO:0000313" key="3">
    <source>
        <dbReference type="Proteomes" id="UP000280197"/>
    </source>
</evidence>
<name>A0A3S9IEK3_9ACTN</name>
<evidence type="ECO:0000313" key="2">
    <source>
        <dbReference type="EMBL" id="AZP22769.1"/>
    </source>
</evidence>
<dbReference type="InterPro" id="IPR025375">
    <property type="entry name" value="DUF4365"/>
</dbReference>
<dbReference type="EMBL" id="CP034463">
    <property type="protein sequence ID" value="AZP22769.1"/>
    <property type="molecule type" value="Genomic_DNA"/>
</dbReference>
<dbReference type="AlphaFoldDB" id="A0A3S9IEK3"/>
<reference evidence="2 3" key="1">
    <citation type="submission" date="2018-12" db="EMBL/GenBank/DDBJ databases">
        <authorList>
            <person name="Li K."/>
        </authorList>
    </citation>
    <scope>NUCLEOTIDE SEQUENCE [LARGE SCALE GENOMIC DNA]</scope>
    <source>
        <strain evidence="3">CR22</strain>
    </source>
</reference>
<dbReference type="Pfam" id="PF14280">
    <property type="entry name" value="DUF4365"/>
    <property type="match status" value="1"/>
</dbReference>
<organism evidence="2 3">
    <name type="scientific">Streptomyces aquilus</name>
    <dbReference type="NCBI Taxonomy" id="2548456"/>
    <lineage>
        <taxon>Bacteria</taxon>
        <taxon>Bacillati</taxon>
        <taxon>Actinomycetota</taxon>
        <taxon>Actinomycetes</taxon>
        <taxon>Kitasatosporales</taxon>
        <taxon>Streptomycetaceae</taxon>
        <taxon>Streptomyces</taxon>
    </lineage>
</organism>
<gene>
    <name evidence="2" type="ORF">EJC51_46045</name>
</gene>